<feature type="compositionally biased region" description="Basic and acidic residues" evidence="7">
    <location>
        <begin position="251"/>
        <end position="268"/>
    </location>
</feature>
<feature type="active site" description="Proton acceptor" evidence="4">
    <location>
        <position position="16"/>
    </location>
</feature>
<dbReference type="GO" id="GO:0004553">
    <property type="term" value="F:hydrolase activity, hydrolyzing O-glycosyl compounds"/>
    <property type="evidence" value="ECO:0007669"/>
    <property type="project" value="InterPro"/>
</dbReference>
<dbReference type="Pfam" id="PF17851">
    <property type="entry name" value="GH43_C2"/>
    <property type="match status" value="1"/>
</dbReference>
<dbReference type="PANTHER" id="PTHR42812:SF12">
    <property type="entry name" value="BETA-XYLOSIDASE-RELATED"/>
    <property type="match status" value="1"/>
</dbReference>
<dbReference type="SUPFAM" id="SSF75005">
    <property type="entry name" value="Arabinanase/levansucrase/invertase"/>
    <property type="match status" value="1"/>
</dbReference>
<evidence type="ECO:0000313" key="10">
    <source>
        <dbReference type="Proteomes" id="UP000317288"/>
    </source>
</evidence>
<dbReference type="Proteomes" id="UP000317288">
    <property type="component" value="Unassembled WGS sequence"/>
</dbReference>
<dbReference type="EMBL" id="VNFE01000001">
    <property type="protein sequence ID" value="TVU91646.1"/>
    <property type="molecule type" value="Genomic_DNA"/>
</dbReference>
<evidence type="ECO:0000256" key="3">
    <source>
        <dbReference type="ARBA" id="ARBA00023295"/>
    </source>
</evidence>
<dbReference type="InterPro" id="IPR013320">
    <property type="entry name" value="ConA-like_dom_sf"/>
</dbReference>
<feature type="region of interest" description="Disordered" evidence="7">
    <location>
        <begin position="227"/>
        <end position="281"/>
    </location>
</feature>
<evidence type="ECO:0000256" key="1">
    <source>
        <dbReference type="ARBA" id="ARBA00009865"/>
    </source>
</evidence>
<comment type="similarity">
    <text evidence="1 6">Belongs to the glycosyl hydrolase 43 family.</text>
</comment>
<dbReference type="InterPro" id="IPR041542">
    <property type="entry name" value="GH43_C2"/>
</dbReference>
<dbReference type="SUPFAM" id="SSF49899">
    <property type="entry name" value="Concanavalin A-like lectins/glucanases"/>
    <property type="match status" value="1"/>
</dbReference>
<dbReference type="Gene3D" id="2.115.10.20">
    <property type="entry name" value="Glycosyl hydrolase domain, family 43"/>
    <property type="match status" value="1"/>
</dbReference>
<feature type="active site" description="Proton donor" evidence="4">
    <location>
        <position position="190"/>
    </location>
</feature>
<comment type="caution">
    <text evidence="9">The sequence shown here is derived from an EMBL/GenBank/DDBJ whole genome shotgun (WGS) entry which is preliminary data.</text>
</comment>
<dbReference type="RefSeq" id="WP_144809005.1">
    <property type="nucleotide sequence ID" value="NZ_VNFE01000001.1"/>
</dbReference>
<dbReference type="GO" id="GO:0005975">
    <property type="term" value="P:carbohydrate metabolic process"/>
    <property type="evidence" value="ECO:0007669"/>
    <property type="project" value="InterPro"/>
</dbReference>
<accession>A0A558JDD3</accession>
<feature type="site" description="Important for catalytic activity, responsible for pKa modulation of the active site Glu and correct orientation of both the proton donor and substrate" evidence="5">
    <location>
        <position position="129"/>
    </location>
</feature>
<evidence type="ECO:0000256" key="7">
    <source>
        <dbReference type="SAM" id="MobiDB-lite"/>
    </source>
</evidence>
<keyword evidence="3 6" id="KW-0326">Glycosidase</keyword>
<name>A0A558JDD3_9GAMM</name>
<feature type="domain" description="Beta-xylosidase C-terminal Concanavalin A-like" evidence="8">
    <location>
        <begin position="342"/>
        <end position="545"/>
    </location>
</feature>
<dbReference type="Gene3D" id="2.60.120.200">
    <property type="match status" value="1"/>
</dbReference>
<gene>
    <name evidence="9" type="ORF">FQP89_00500</name>
</gene>
<protein>
    <submittedName>
        <fullName evidence="9">Glycoside hydrolase family 43 protein</fullName>
    </submittedName>
</protein>
<reference evidence="9 10" key="1">
    <citation type="submission" date="2019-07" db="EMBL/GenBank/DDBJ databases">
        <title>Diversity of Bacteria from Kongsfjorden, Arctic.</title>
        <authorList>
            <person name="Yu Y."/>
        </authorList>
    </citation>
    <scope>NUCLEOTIDE SEQUENCE [LARGE SCALE GENOMIC DNA]</scope>
    <source>
        <strain evidence="9 10">SM1922</strain>
    </source>
</reference>
<dbReference type="InterPro" id="IPR051795">
    <property type="entry name" value="Glycosyl_Hydrlase_43"/>
</dbReference>
<sequence length="553" mass="61941">MNDVIHNPLLAGFNPDPSICQAGDDYYLATSTFEWYPGVQIHHSRDLANWELVTRPLSRASQLDMRGNPDSCGIWAPCLSYADGLFWLVYTDMKRYEGNFKDGHNYLVTAPHIEGPWSDPVYLNSSGFDPSLFHDSDGRKWLINLQWDYRQREGRDRFGGIVLQEYDLELRRLVGAITTIFTGTELKLTEGPHLYRRNGWYYLLVAEGGTGYQHAVTMARSKTLTGPYQVHPNNPLLTSQHDPENPLQRAGHADLVDSPEGHSSEGHGSEGNSSEGNSYLVHLCGRPLPGTRLSPLGRETAIQRVEWGADGWLRLANGGNTPALKVAVSGVTQKPLAQEDHYDFETDTLPAAFQWLRTPYPERLFSLTERPGYLRLFGRESVGSWFEQALVARRQDSIYCSAETTLEFEPEDIQQFAGLIAYYNRFKFHYLAMTLNDTGDKVLSVISCLDDWPNGNLEIADASVRLAPGTTIRLGLDIHARELRFRYAQGGEEWQPIGPALDAGLLSDEGSGRAHGYFTGNFLGMAAHDISGRGTPADFQAFCYRRAPLSETR</sequence>
<feature type="compositionally biased region" description="Polar residues" evidence="7">
    <location>
        <begin position="227"/>
        <end position="240"/>
    </location>
</feature>
<proteinExistence type="inferred from homology"/>
<keyword evidence="2 6" id="KW-0378">Hydrolase</keyword>
<dbReference type="InterPro" id="IPR023296">
    <property type="entry name" value="Glyco_hydro_beta-prop_sf"/>
</dbReference>
<evidence type="ECO:0000313" key="9">
    <source>
        <dbReference type="EMBL" id="TVU91646.1"/>
    </source>
</evidence>
<evidence type="ECO:0000256" key="2">
    <source>
        <dbReference type="ARBA" id="ARBA00022801"/>
    </source>
</evidence>
<dbReference type="InterPro" id="IPR006710">
    <property type="entry name" value="Glyco_hydro_43"/>
</dbReference>
<organism evidence="9 10">
    <name type="scientific">Vreelandella titanicae</name>
    <dbReference type="NCBI Taxonomy" id="664683"/>
    <lineage>
        <taxon>Bacteria</taxon>
        <taxon>Pseudomonadati</taxon>
        <taxon>Pseudomonadota</taxon>
        <taxon>Gammaproteobacteria</taxon>
        <taxon>Oceanospirillales</taxon>
        <taxon>Halomonadaceae</taxon>
        <taxon>Vreelandella</taxon>
    </lineage>
</organism>
<dbReference type="AlphaFoldDB" id="A0A558JDD3"/>
<evidence type="ECO:0000256" key="4">
    <source>
        <dbReference type="PIRSR" id="PIRSR606710-1"/>
    </source>
</evidence>
<evidence type="ECO:0000256" key="5">
    <source>
        <dbReference type="PIRSR" id="PIRSR606710-2"/>
    </source>
</evidence>
<evidence type="ECO:0000259" key="8">
    <source>
        <dbReference type="Pfam" id="PF17851"/>
    </source>
</evidence>
<dbReference type="PANTHER" id="PTHR42812">
    <property type="entry name" value="BETA-XYLOSIDASE"/>
    <property type="match status" value="1"/>
</dbReference>
<dbReference type="CDD" id="cd09000">
    <property type="entry name" value="GH43_SXA-like"/>
    <property type="match status" value="1"/>
</dbReference>
<evidence type="ECO:0000256" key="6">
    <source>
        <dbReference type="RuleBase" id="RU361187"/>
    </source>
</evidence>
<dbReference type="Pfam" id="PF04616">
    <property type="entry name" value="Glyco_hydro_43"/>
    <property type="match status" value="2"/>
</dbReference>